<dbReference type="EMBL" id="CP001230">
    <property type="protein sequence ID" value="ACO04166.1"/>
    <property type="molecule type" value="Genomic_DNA"/>
</dbReference>
<dbReference type="HAMAP" id="MF_00095">
    <property type="entry name" value="SfsA"/>
    <property type="match status" value="1"/>
</dbReference>
<dbReference type="CDD" id="cd22357">
    <property type="entry name" value="SfsA-like"/>
    <property type="match status" value="1"/>
</dbReference>
<feature type="domain" description="Sugar fermentation stimulation protein C-terminal" evidence="2">
    <location>
        <begin position="87"/>
        <end position="214"/>
    </location>
</feature>
<evidence type="ECO:0000313" key="5">
    <source>
        <dbReference type="Proteomes" id="UP000001366"/>
    </source>
</evidence>
<comment type="similarity">
    <text evidence="1">Belongs to the SfsA family.</text>
</comment>
<dbReference type="Gene3D" id="2.40.50.580">
    <property type="match status" value="1"/>
</dbReference>
<proteinExistence type="inferred from homology"/>
<evidence type="ECO:0000313" key="4">
    <source>
        <dbReference type="EMBL" id="ACO04166.1"/>
    </source>
</evidence>
<dbReference type="AlphaFoldDB" id="C0QPY6"/>
<dbReference type="PaxDb" id="123214-PERMA_0945"/>
<evidence type="ECO:0000256" key="1">
    <source>
        <dbReference type="HAMAP-Rule" id="MF_00095"/>
    </source>
</evidence>
<dbReference type="PANTHER" id="PTHR30545">
    <property type="entry name" value="SUGAR FERMENTATION STIMULATION PROTEIN A"/>
    <property type="match status" value="1"/>
</dbReference>
<dbReference type="HOGENOM" id="CLU_052299_1_0_0"/>
<dbReference type="Pfam" id="PF17746">
    <property type="entry name" value="SfsA_N"/>
    <property type="match status" value="1"/>
</dbReference>
<dbReference type="Proteomes" id="UP000001366">
    <property type="component" value="Chromosome"/>
</dbReference>
<accession>C0QPY6</accession>
<dbReference type="InterPro" id="IPR040452">
    <property type="entry name" value="SfsA_C"/>
</dbReference>
<keyword evidence="5" id="KW-1185">Reference proteome</keyword>
<dbReference type="OrthoDB" id="9802365at2"/>
<reference evidence="4 5" key="1">
    <citation type="journal article" date="2009" name="J. Bacteriol.">
        <title>Complete and draft genome sequences of six members of the Aquificales.</title>
        <authorList>
            <person name="Reysenbach A.L."/>
            <person name="Hamamura N."/>
            <person name="Podar M."/>
            <person name="Griffiths E."/>
            <person name="Ferreira S."/>
            <person name="Hochstein R."/>
            <person name="Heidelberg J."/>
            <person name="Johnson J."/>
            <person name="Mead D."/>
            <person name="Pohorille A."/>
            <person name="Sarmiento M."/>
            <person name="Schweighofer K."/>
            <person name="Seshadri R."/>
            <person name="Voytek M.A."/>
        </authorList>
    </citation>
    <scope>NUCLEOTIDE SEQUENCE [LARGE SCALE GENOMIC DNA]</scope>
    <source>
        <strain evidence="5">DSM 14350 / EX-H1</strain>
    </source>
</reference>
<dbReference type="Pfam" id="PF03749">
    <property type="entry name" value="SfsA"/>
    <property type="match status" value="1"/>
</dbReference>
<feature type="domain" description="SfsA N-terminal OB" evidence="3">
    <location>
        <begin position="18"/>
        <end position="82"/>
    </location>
</feature>
<dbReference type="GO" id="GO:0003677">
    <property type="term" value="F:DNA binding"/>
    <property type="evidence" value="ECO:0007669"/>
    <property type="project" value="InterPro"/>
</dbReference>
<name>C0QPY6_PERMH</name>
<organism evidence="4 5">
    <name type="scientific">Persephonella marina (strain DSM 14350 / EX-H1)</name>
    <dbReference type="NCBI Taxonomy" id="123214"/>
    <lineage>
        <taxon>Bacteria</taxon>
        <taxon>Pseudomonadati</taxon>
        <taxon>Aquificota</taxon>
        <taxon>Aquificia</taxon>
        <taxon>Aquificales</taxon>
        <taxon>Hydrogenothermaceae</taxon>
        <taxon>Persephonella</taxon>
    </lineage>
</organism>
<dbReference type="eggNOG" id="COG1489">
    <property type="taxonomic scope" value="Bacteria"/>
</dbReference>
<dbReference type="InterPro" id="IPR041465">
    <property type="entry name" value="SfsA_N"/>
</dbReference>
<sequence>MELFDLNRLGKLEKGLFVERVNRFTGLCRIGSNIYTCHIADTGRLKEILTEGREIILVKNRPELKTDYRLVSARMEDGWVLVNTSIHSRIGLEAIKKGILGFYPERIKSEVKFGESRIDYLIDDDTFVELKGSNLLLDGRCLFPDAPTVRGVKHINELVRAVKEGYKAYILIMGLRDCSCFSPNIQLDPDFSRAFFEALRSGVKYSGFKIKIMEDGKIILSGKMPLCQS</sequence>
<evidence type="ECO:0000259" key="2">
    <source>
        <dbReference type="Pfam" id="PF03749"/>
    </source>
</evidence>
<dbReference type="PANTHER" id="PTHR30545:SF2">
    <property type="entry name" value="SUGAR FERMENTATION STIMULATION PROTEIN A"/>
    <property type="match status" value="1"/>
</dbReference>
<evidence type="ECO:0000259" key="3">
    <source>
        <dbReference type="Pfam" id="PF17746"/>
    </source>
</evidence>
<dbReference type="Gene3D" id="3.40.1350.60">
    <property type="match status" value="1"/>
</dbReference>
<dbReference type="NCBIfam" id="TIGR00230">
    <property type="entry name" value="sfsA"/>
    <property type="match status" value="1"/>
</dbReference>
<dbReference type="KEGG" id="pmx:PERMA_0945"/>
<gene>
    <name evidence="1 4" type="primary">sfsA</name>
    <name evidence="4" type="ordered locus">PERMA_0945</name>
</gene>
<dbReference type="STRING" id="123214.PERMA_0945"/>
<dbReference type="InterPro" id="IPR005224">
    <property type="entry name" value="SfsA"/>
</dbReference>
<protein>
    <recommendedName>
        <fullName evidence="1">Sugar fermentation stimulation protein homolog</fullName>
    </recommendedName>
</protein>